<accession>A0ABX0KB79</accession>
<sequence>MAMSGIKNRNRLVAQACGQHMARVRIYGTTMSECVGYRIIPFGHSRPDCRYVALIAHRQANRNSMLVRTEETRPTGQPVSDLFFSFASTEYAEDVLSWPCVRKKSGRPQGPHANSGVA</sequence>
<dbReference type="Proteomes" id="UP000615326">
    <property type="component" value="Unassembled WGS sequence"/>
</dbReference>
<comment type="caution">
    <text evidence="1">The sequence shown here is derived from an EMBL/GenBank/DDBJ whole genome shotgun (WGS) entry which is preliminary data.</text>
</comment>
<proteinExistence type="predicted"/>
<reference evidence="1 2" key="1">
    <citation type="journal article" date="2020" name="Int. J. Syst. Evol. Microbiol.">
        <title>Novel acetic acid bacteria from cider fermentations: Acetobacter conturbans sp. nov. and Acetobacter fallax sp. nov.</title>
        <authorList>
            <person name="Sombolestani A.S."/>
            <person name="Cleenwerck I."/>
            <person name="Cnockaert M."/>
            <person name="Borremans W."/>
            <person name="Wieme A.D."/>
            <person name="De Vuyst L."/>
            <person name="Vandamme P."/>
        </authorList>
    </citation>
    <scope>NUCLEOTIDE SEQUENCE [LARGE SCALE GENOMIC DNA]</scope>
    <source>
        <strain evidence="1 2">LMG 1637</strain>
    </source>
</reference>
<evidence type="ECO:0008006" key="3">
    <source>
        <dbReference type="Google" id="ProtNLM"/>
    </source>
</evidence>
<name>A0ABX0KB79_9PROT</name>
<protein>
    <recommendedName>
        <fullName evidence="3">Transposase</fullName>
    </recommendedName>
</protein>
<gene>
    <name evidence="1" type="ORF">GOB84_07625</name>
</gene>
<keyword evidence="2" id="KW-1185">Reference proteome</keyword>
<organism evidence="1 2">
    <name type="scientific">Acetobacter fallax</name>
    <dbReference type="NCBI Taxonomy" id="1737473"/>
    <lineage>
        <taxon>Bacteria</taxon>
        <taxon>Pseudomonadati</taxon>
        <taxon>Pseudomonadota</taxon>
        <taxon>Alphaproteobacteria</taxon>
        <taxon>Acetobacterales</taxon>
        <taxon>Acetobacteraceae</taxon>
        <taxon>Acetobacter</taxon>
    </lineage>
</organism>
<dbReference type="EMBL" id="WOSW01000011">
    <property type="protein sequence ID" value="NHO32433.1"/>
    <property type="molecule type" value="Genomic_DNA"/>
</dbReference>
<evidence type="ECO:0000313" key="1">
    <source>
        <dbReference type="EMBL" id="NHO32433.1"/>
    </source>
</evidence>
<evidence type="ECO:0000313" key="2">
    <source>
        <dbReference type="Proteomes" id="UP000615326"/>
    </source>
</evidence>